<keyword evidence="2" id="KW-1185">Reference proteome</keyword>
<protein>
    <submittedName>
        <fullName evidence="1">Uncharacterized protein</fullName>
    </submittedName>
</protein>
<evidence type="ECO:0000313" key="2">
    <source>
        <dbReference type="Proteomes" id="UP001060215"/>
    </source>
</evidence>
<reference evidence="1 2" key="1">
    <citation type="journal article" date="2022" name="Plant J.">
        <title>Chromosome-level genome of Camellia lanceoleosa provides a valuable resource for understanding genome evolution and self-incompatibility.</title>
        <authorList>
            <person name="Gong W."/>
            <person name="Xiao S."/>
            <person name="Wang L."/>
            <person name="Liao Z."/>
            <person name="Chang Y."/>
            <person name="Mo W."/>
            <person name="Hu G."/>
            <person name="Li W."/>
            <person name="Zhao G."/>
            <person name="Zhu H."/>
            <person name="Hu X."/>
            <person name="Ji K."/>
            <person name="Xiang X."/>
            <person name="Song Q."/>
            <person name="Yuan D."/>
            <person name="Jin S."/>
            <person name="Zhang L."/>
        </authorList>
    </citation>
    <scope>NUCLEOTIDE SEQUENCE [LARGE SCALE GENOMIC DNA]</scope>
    <source>
        <strain evidence="1">SQ_2022a</strain>
    </source>
</reference>
<dbReference type="Proteomes" id="UP001060215">
    <property type="component" value="Chromosome 5"/>
</dbReference>
<name>A0ACC0H9Y3_9ERIC</name>
<comment type="caution">
    <text evidence="1">The sequence shown here is derived from an EMBL/GenBank/DDBJ whole genome shotgun (WGS) entry which is preliminary data.</text>
</comment>
<organism evidence="1 2">
    <name type="scientific">Camellia lanceoleosa</name>
    <dbReference type="NCBI Taxonomy" id="1840588"/>
    <lineage>
        <taxon>Eukaryota</taxon>
        <taxon>Viridiplantae</taxon>
        <taxon>Streptophyta</taxon>
        <taxon>Embryophyta</taxon>
        <taxon>Tracheophyta</taxon>
        <taxon>Spermatophyta</taxon>
        <taxon>Magnoliopsida</taxon>
        <taxon>eudicotyledons</taxon>
        <taxon>Gunneridae</taxon>
        <taxon>Pentapetalae</taxon>
        <taxon>asterids</taxon>
        <taxon>Ericales</taxon>
        <taxon>Theaceae</taxon>
        <taxon>Camellia</taxon>
    </lineage>
</organism>
<sequence>MSLPILSCSSCLSVSQSITAITISHSGRIIDWAKSPSLCVSPLKQYCLPLCLHRHRHRHRHRHHHHHHHLFQVFPLSLSLSLSLSLCSSPSSFNSPLK</sequence>
<proteinExistence type="predicted"/>
<accession>A0ACC0H9Y3</accession>
<evidence type="ECO:0000313" key="1">
    <source>
        <dbReference type="EMBL" id="KAI8009688.1"/>
    </source>
</evidence>
<dbReference type="EMBL" id="CM045762">
    <property type="protein sequence ID" value="KAI8009688.1"/>
    <property type="molecule type" value="Genomic_DNA"/>
</dbReference>
<gene>
    <name evidence="1" type="ORF">LOK49_LG06G02216</name>
</gene>